<evidence type="ECO:0000313" key="6">
    <source>
        <dbReference type="EMBL" id="MEB3070688.1"/>
    </source>
</evidence>
<protein>
    <submittedName>
        <fullName evidence="6">NAD(P)-dependent oxidoreductase</fullName>
        <ecNumber evidence="6">1.1.-.-</ecNumber>
    </submittedName>
</protein>
<proteinExistence type="inferred from homology"/>
<dbReference type="Gene3D" id="3.40.50.720">
    <property type="entry name" value="NAD(P)-binding Rossmann-like Domain"/>
    <property type="match status" value="1"/>
</dbReference>
<dbReference type="EMBL" id="JAYJJQ010000016">
    <property type="protein sequence ID" value="MEB3070688.1"/>
    <property type="molecule type" value="Genomic_DNA"/>
</dbReference>
<gene>
    <name evidence="6" type="ORF">K5L39_15995</name>
</gene>
<reference evidence="6 7" key="1">
    <citation type="submission" date="2023-12" db="EMBL/GenBank/DDBJ databases">
        <title>Description of new species of Mycobacterium terrae complex isolated from sewage at the Sao Paulo Zoological Park Foundation in Brazil.</title>
        <authorList>
            <person name="Romagnoli C.L."/>
            <person name="Conceicao E.C."/>
            <person name="Machado E."/>
            <person name="Barreto L.B.P.F."/>
            <person name="Sharma A."/>
            <person name="Silva N.M."/>
            <person name="Marques L.E."/>
            <person name="Juliana M.A."/>
            <person name="Lourenco M.C.S."/>
            <person name="Digiampietri L.A."/>
            <person name="Suffys P.N."/>
            <person name="Viana-Niero C."/>
        </authorList>
    </citation>
    <scope>NUCLEOTIDE SEQUENCE [LARGE SCALE GENOMIC DNA]</scope>
    <source>
        <strain evidence="6 7">MYC017</strain>
    </source>
</reference>
<accession>A0ABU5YZW1</accession>
<dbReference type="InterPro" id="IPR006115">
    <property type="entry name" value="6PGDH_NADP-bd"/>
</dbReference>
<comment type="caution">
    <text evidence="6">The sequence shown here is derived from an EMBL/GenBank/DDBJ whole genome shotgun (WGS) entry which is preliminary data.</text>
</comment>
<dbReference type="RefSeq" id="WP_329779603.1">
    <property type="nucleotide sequence ID" value="NZ_JAYJJQ010000016.1"/>
</dbReference>
<keyword evidence="3" id="KW-0520">NAD</keyword>
<evidence type="ECO:0000259" key="4">
    <source>
        <dbReference type="Pfam" id="PF03446"/>
    </source>
</evidence>
<dbReference type="SUPFAM" id="SSF51735">
    <property type="entry name" value="NAD(P)-binding Rossmann-fold domains"/>
    <property type="match status" value="1"/>
</dbReference>
<comment type="similarity">
    <text evidence="1">Belongs to the HIBADH-related family.</text>
</comment>
<feature type="domain" description="6-phosphogluconate dehydrogenase NADP-binding" evidence="4">
    <location>
        <begin position="2"/>
        <end position="160"/>
    </location>
</feature>
<dbReference type="Gene3D" id="1.10.1040.10">
    <property type="entry name" value="N-(1-d-carboxylethyl)-l-norvaline Dehydrogenase, domain 2"/>
    <property type="match status" value="1"/>
</dbReference>
<dbReference type="Pfam" id="PF14833">
    <property type="entry name" value="NAD_binding_11"/>
    <property type="match status" value="1"/>
</dbReference>
<keyword evidence="7" id="KW-1185">Reference proteome</keyword>
<organism evidence="6 7">
    <name type="scientific">[Mycobacterium] vasticus</name>
    <dbReference type="NCBI Taxonomy" id="2875777"/>
    <lineage>
        <taxon>Bacteria</taxon>
        <taxon>Bacillati</taxon>
        <taxon>Actinomycetota</taxon>
        <taxon>Actinomycetes</taxon>
        <taxon>Mycobacteriales</taxon>
        <taxon>Mycobacteriaceae</taxon>
        <taxon>Mycolicibacter</taxon>
    </lineage>
</organism>
<evidence type="ECO:0000256" key="2">
    <source>
        <dbReference type="ARBA" id="ARBA00023002"/>
    </source>
</evidence>
<dbReference type="InterPro" id="IPR036291">
    <property type="entry name" value="NAD(P)-bd_dom_sf"/>
</dbReference>
<dbReference type="InterPro" id="IPR008927">
    <property type="entry name" value="6-PGluconate_DH-like_C_sf"/>
</dbReference>
<evidence type="ECO:0000313" key="7">
    <source>
        <dbReference type="Proteomes" id="UP001299283"/>
    </source>
</evidence>
<dbReference type="Pfam" id="PF03446">
    <property type="entry name" value="NAD_binding_2"/>
    <property type="match status" value="1"/>
</dbReference>
<evidence type="ECO:0000256" key="1">
    <source>
        <dbReference type="ARBA" id="ARBA00009080"/>
    </source>
</evidence>
<dbReference type="PIRSF" id="PIRSF000103">
    <property type="entry name" value="HIBADH"/>
    <property type="match status" value="1"/>
</dbReference>
<dbReference type="GO" id="GO:0016491">
    <property type="term" value="F:oxidoreductase activity"/>
    <property type="evidence" value="ECO:0007669"/>
    <property type="project" value="UniProtKB-KW"/>
</dbReference>
<dbReference type="Proteomes" id="UP001299283">
    <property type="component" value="Unassembled WGS sequence"/>
</dbReference>
<evidence type="ECO:0000259" key="5">
    <source>
        <dbReference type="Pfam" id="PF14833"/>
    </source>
</evidence>
<evidence type="ECO:0000256" key="3">
    <source>
        <dbReference type="ARBA" id="ARBA00023027"/>
    </source>
</evidence>
<dbReference type="InterPro" id="IPR029154">
    <property type="entry name" value="HIBADH-like_NADP-bd"/>
</dbReference>
<dbReference type="SUPFAM" id="SSF48179">
    <property type="entry name" value="6-phosphogluconate dehydrogenase C-terminal domain-like"/>
    <property type="match status" value="1"/>
</dbReference>
<dbReference type="PANTHER" id="PTHR43060">
    <property type="entry name" value="3-HYDROXYISOBUTYRATE DEHYDROGENASE-LIKE 1, MITOCHONDRIAL-RELATED"/>
    <property type="match status" value="1"/>
</dbReference>
<feature type="domain" description="3-hydroxyisobutyrate dehydrogenase-like NAD-binding" evidence="5">
    <location>
        <begin position="163"/>
        <end position="259"/>
    </location>
</feature>
<name>A0ABU5YZW1_9MYCO</name>
<dbReference type="EC" id="1.1.-.-" evidence="6"/>
<keyword evidence="2 6" id="KW-0560">Oxidoreductase</keyword>
<dbReference type="InterPro" id="IPR013328">
    <property type="entry name" value="6PGD_dom2"/>
</dbReference>
<dbReference type="InterPro" id="IPR015815">
    <property type="entry name" value="HIBADH-related"/>
</dbReference>
<sequence length="286" mass="29766">MKVGFIGLGNQGGPMAQMIHRAGFDLRIWARRAEVCADYRRQGIHVAADPAMLAADCDAVCLCVTGDDDVYELSETEGLLQAMRAGSALLIHSTVSPQMCEQLARAGSQHGVMVVDAPVSGSGEAALNRRLLVLVGGEREAVRLVRPVLESYGDPILHVGAVGDGQRAKIVNNLACIGNMALADLALQLGESVGLDRGILRDALLAGSGRSFALGQLDGVVRPSTAGHVAALFEKDLGLAKGLSNVGGTGLSGAETLVEAFLQVLRSDPRAVGLTPDRPPGHTAKH</sequence>
<dbReference type="PANTHER" id="PTHR43060:SF15">
    <property type="entry name" value="3-HYDROXYISOBUTYRATE DEHYDROGENASE-LIKE 1, MITOCHONDRIAL-RELATED"/>
    <property type="match status" value="1"/>
</dbReference>